<reference evidence="1" key="1">
    <citation type="submission" date="2024-07" db="EMBL/GenBank/DDBJ databases">
        <title>Complete genome sequence of Verrucomicrobiaceae bacterium NT6N.</title>
        <authorList>
            <person name="Huang C."/>
            <person name="Takami H."/>
            <person name="Hamasaki K."/>
        </authorList>
    </citation>
    <scope>NUCLEOTIDE SEQUENCE</scope>
    <source>
        <strain evidence="1">NT6N</strain>
    </source>
</reference>
<evidence type="ECO:0000313" key="1">
    <source>
        <dbReference type="EMBL" id="BDS07728.1"/>
    </source>
</evidence>
<dbReference type="KEGG" id="osu:NT6N_27680"/>
<name>A0AAT9FP34_9BACT</name>
<organism evidence="1">
    <name type="scientific">Oceaniferula spumae</name>
    <dbReference type="NCBI Taxonomy" id="2979115"/>
    <lineage>
        <taxon>Bacteria</taxon>
        <taxon>Pseudomonadati</taxon>
        <taxon>Verrucomicrobiota</taxon>
        <taxon>Verrucomicrobiia</taxon>
        <taxon>Verrucomicrobiales</taxon>
        <taxon>Verrucomicrobiaceae</taxon>
        <taxon>Oceaniferula</taxon>
    </lineage>
</organism>
<proteinExistence type="predicted"/>
<gene>
    <name evidence="1" type="ORF">NT6N_27680</name>
</gene>
<accession>A0AAT9FP34</accession>
<dbReference type="AlphaFoldDB" id="A0AAT9FP34"/>
<dbReference type="EMBL" id="AP026866">
    <property type="protein sequence ID" value="BDS07728.1"/>
    <property type="molecule type" value="Genomic_DNA"/>
</dbReference>
<sequence length="193" mass="22006">MIHWNPYCNLPPSHHYSLGIAHAPLDLGDDAADPEDETVIDSGFEFGMIDFPGSRSWKRLDGTRSWDPKAQYGDGSIYVSGRHNPVDILELSVKRLSELRYEISALVAVNFSFESAGYKNDRFAFTTTVEYSQMCISIPIWNNPEEVVIPDEWRVPRAWTPETSAEFASRFVDLEDYGDPRMEEHSVVFEPKV</sequence>
<protein>
    <submittedName>
        <fullName evidence="1">Uncharacterized protein</fullName>
    </submittedName>
</protein>